<dbReference type="Proteomes" id="UP000831327">
    <property type="component" value="Chromosome"/>
</dbReference>
<dbReference type="Gene3D" id="3.30.1540.10">
    <property type="entry name" value="formyl-coa transferase, domain 3"/>
    <property type="match status" value="1"/>
</dbReference>
<keyword evidence="1 3" id="KW-0808">Transferase</keyword>
<protein>
    <submittedName>
        <fullName evidence="3">CoA transferase</fullName>
    </submittedName>
</protein>
<reference evidence="3 4" key="1">
    <citation type="journal article" date="2016" name="Microbes Environ.">
        <title>Phylogenetically diverse aerobic anoxygenic phototrophic bacteria isolated from epilithic biofilms in Tama river, Japan.</title>
        <authorList>
            <person name="Hirose S."/>
            <person name="Matsuura K."/>
            <person name="Haruta S."/>
        </authorList>
    </citation>
    <scope>NUCLEOTIDE SEQUENCE [LARGE SCALE GENOMIC DNA]</scope>
    <source>
        <strain evidence="3 4">S08</strain>
    </source>
</reference>
<dbReference type="Gene3D" id="3.40.50.10540">
    <property type="entry name" value="Crotonobetainyl-coa:carnitine coa-transferase, domain 1"/>
    <property type="match status" value="1"/>
</dbReference>
<dbReference type="InterPro" id="IPR003673">
    <property type="entry name" value="CoA-Trfase_fam_III"/>
</dbReference>
<feature type="compositionally biased region" description="Basic and acidic residues" evidence="2">
    <location>
        <begin position="390"/>
        <end position="401"/>
    </location>
</feature>
<proteinExistence type="predicted"/>
<dbReference type="GO" id="GO:0016740">
    <property type="term" value="F:transferase activity"/>
    <property type="evidence" value="ECO:0007669"/>
    <property type="project" value="UniProtKB-KW"/>
</dbReference>
<dbReference type="SUPFAM" id="SSF89796">
    <property type="entry name" value="CoA-transferase family III (CaiB/BaiF)"/>
    <property type="match status" value="1"/>
</dbReference>
<dbReference type="InterPro" id="IPR050483">
    <property type="entry name" value="CoA-transferase_III_domain"/>
</dbReference>
<sequence>MPRTPGRDACRAYAGRNYEEDAAMLPLAGIRVIEVGQALAGPLAGAIMADMGADVIKVEKPDGGDDARGWGPPFGPDGVTSLYFHGQNRNKRSIRLDLKRAEDVEALHRLCESADILVQNLRAGVVEEIGIGPAAMTARHPRLVYCSIWAFGNAGPMRMRPGFDPLLQAYGGMMSVTGRPQDPPTFAGASINDKATGMFTVIGALGLLRRREVTGRGGVVDTSLFETAVHWVEGQVNNHLATGDVPKRHGTGGAVIVPYQVFDTADRPLCLAAGNDRLWARCAQVLGHAEWAADERFAKGPARVRNKAELIPMIAQVLLTRPRDAWIAALEAAGVPCSPVNDIGEVVASEQFAAMDMVQPLPGGGPRVVGLPISFDGVRPRPARGAPALGEHDAEVLGRGG</sequence>
<dbReference type="InterPro" id="IPR023606">
    <property type="entry name" value="CoA-Trfase_III_dom_1_sf"/>
</dbReference>
<dbReference type="EMBL" id="AP025637">
    <property type="protein sequence ID" value="BDG70335.1"/>
    <property type="molecule type" value="Genomic_DNA"/>
</dbReference>
<evidence type="ECO:0000256" key="1">
    <source>
        <dbReference type="ARBA" id="ARBA00022679"/>
    </source>
</evidence>
<feature type="region of interest" description="Disordered" evidence="2">
    <location>
        <begin position="382"/>
        <end position="401"/>
    </location>
</feature>
<dbReference type="RefSeq" id="WP_244457673.1">
    <property type="nucleotide sequence ID" value="NZ_AP025637.1"/>
</dbReference>
<dbReference type="PANTHER" id="PTHR48207:SF3">
    <property type="entry name" value="SUCCINATE--HYDROXYMETHYLGLUTARATE COA-TRANSFERASE"/>
    <property type="match status" value="1"/>
</dbReference>
<evidence type="ECO:0000313" key="4">
    <source>
        <dbReference type="Proteomes" id="UP000831327"/>
    </source>
</evidence>
<accession>A0ABM7XXZ0</accession>
<organism evidence="3 4">
    <name type="scientific">Roseomonas fluvialis</name>
    <dbReference type="NCBI Taxonomy" id="1750527"/>
    <lineage>
        <taxon>Bacteria</taxon>
        <taxon>Pseudomonadati</taxon>
        <taxon>Pseudomonadota</taxon>
        <taxon>Alphaproteobacteria</taxon>
        <taxon>Acetobacterales</taxon>
        <taxon>Roseomonadaceae</taxon>
        <taxon>Roseomonas</taxon>
    </lineage>
</organism>
<dbReference type="Pfam" id="PF02515">
    <property type="entry name" value="CoA_transf_3"/>
    <property type="match status" value="1"/>
</dbReference>
<keyword evidence="4" id="KW-1185">Reference proteome</keyword>
<gene>
    <name evidence="3" type="ORF">Rmf_02640</name>
</gene>
<dbReference type="InterPro" id="IPR044855">
    <property type="entry name" value="CoA-Trfase_III_dom3_sf"/>
</dbReference>
<name>A0ABM7XXZ0_9PROT</name>
<evidence type="ECO:0000256" key="2">
    <source>
        <dbReference type="SAM" id="MobiDB-lite"/>
    </source>
</evidence>
<dbReference type="PANTHER" id="PTHR48207">
    <property type="entry name" value="SUCCINATE--HYDROXYMETHYLGLUTARATE COA-TRANSFERASE"/>
    <property type="match status" value="1"/>
</dbReference>
<evidence type="ECO:0000313" key="3">
    <source>
        <dbReference type="EMBL" id="BDG70335.1"/>
    </source>
</evidence>